<proteinExistence type="inferred from homology"/>
<organism evidence="8 9">
    <name type="scientific">Legionella santicrucis</name>
    <dbReference type="NCBI Taxonomy" id="45074"/>
    <lineage>
        <taxon>Bacteria</taxon>
        <taxon>Pseudomonadati</taxon>
        <taxon>Pseudomonadota</taxon>
        <taxon>Gammaproteobacteria</taxon>
        <taxon>Legionellales</taxon>
        <taxon>Legionellaceae</taxon>
        <taxon>Legionella</taxon>
    </lineage>
</organism>
<evidence type="ECO:0000256" key="6">
    <source>
        <dbReference type="RuleBase" id="RU364065"/>
    </source>
</evidence>
<dbReference type="EMBL" id="LNYU01000032">
    <property type="protein sequence ID" value="KTD63007.1"/>
    <property type="molecule type" value="Genomic_DNA"/>
</dbReference>
<dbReference type="CDD" id="cd03418">
    <property type="entry name" value="GRX_GRXb_1_3_like"/>
    <property type="match status" value="1"/>
</dbReference>
<dbReference type="InterPro" id="IPR011900">
    <property type="entry name" value="GRX_bact"/>
</dbReference>
<dbReference type="PROSITE" id="PS51354">
    <property type="entry name" value="GLUTAREDOXIN_2"/>
    <property type="match status" value="1"/>
</dbReference>
<dbReference type="GO" id="GO:0034599">
    <property type="term" value="P:cellular response to oxidative stress"/>
    <property type="evidence" value="ECO:0007669"/>
    <property type="project" value="TreeGrafter"/>
</dbReference>
<keyword evidence="6" id="KW-0963">Cytoplasm</keyword>
<evidence type="ECO:0000256" key="2">
    <source>
        <dbReference type="ARBA" id="ARBA00022448"/>
    </source>
</evidence>
<keyword evidence="2 6" id="KW-0813">Transport</keyword>
<evidence type="ECO:0000256" key="1">
    <source>
        <dbReference type="ARBA" id="ARBA00007787"/>
    </source>
</evidence>
<feature type="domain" description="Glutaredoxin" evidence="7">
    <location>
        <begin position="4"/>
        <end position="63"/>
    </location>
</feature>
<dbReference type="RefSeq" id="WP_058513966.1">
    <property type="nucleotide sequence ID" value="NZ_CAAAIH010000002.1"/>
</dbReference>
<dbReference type="Proteomes" id="UP000054703">
    <property type="component" value="Unassembled WGS sequence"/>
</dbReference>
<evidence type="ECO:0000256" key="5">
    <source>
        <dbReference type="ARBA" id="ARBA00023284"/>
    </source>
</evidence>
<dbReference type="GO" id="GO:0015038">
    <property type="term" value="F:glutathione disulfide oxidoreductase activity"/>
    <property type="evidence" value="ECO:0007669"/>
    <property type="project" value="UniProtKB-UniRule"/>
</dbReference>
<reference evidence="8 9" key="1">
    <citation type="submission" date="2015-11" db="EMBL/GenBank/DDBJ databases">
        <title>Genomic analysis of 38 Legionella species identifies large and diverse effector repertoires.</title>
        <authorList>
            <person name="Burstein D."/>
            <person name="Amaro F."/>
            <person name="Zusman T."/>
            <person name="Lifshitz Z."/>
            <person name="Cohen O."/>
            <person name="Gilbert J.A."/>
            <person name="Pupko T."/>
            <person name="Shuman H.A."/>
            <person name="Segal G."/>
        </authorList>
    </citation>
    <scope>NUCLEOTIDE SEQUENCE [LARGE SCALE GENOMIC DNA]</scope>
    <source>
        <strain evidence="8 9">SC-63-C7</strain>
    </source>
</reference>
<dbReference type="PRINTS" id="PR00160">
    <property type="entry name" value="GLUTAREDOXIN"/>
</dbReference>
<dbReference type="GO" id="GO:0005737">
    <property type="term" value="C:cytoplasm"/>
    <property type="evidence" value="ECO:0007669"/>
    <property type="project" value="TreeGrafter"/>
</dbReference>
<dbReference type="InterPro" id="IPR002109">
    <property type="entry name" value="Glutaredoxin"/>
</dbReference>
<comment type="caution">
    <text evidence="8">The sequence shown here is derived from an EMBL/GenBank/DDBJ whole genome shotgun (WGS) entry which is preliminary data.</text>
</comment>
<dbReference type="FunFam" id="3.40.30.10:FF:000018">
    <property type="entry name" value="Glutaredoxin"/>
    <property type="match status" value="1"/>
</dbReference>
<comment type="function">
    <text evidence="6">Has a glutathione-disulfide oxidoreductase activity in the presence of NADPH and glutathione reductase. Reduces low molecular weight disulfides and proteins.</text>
</comment>
<evidence type="ECO:0000259" key="7">
    <source>
        <dbReference type="Pfam" id="PF00462"/>
    </source>
</evidence>
<comment type="similarity">
    <text evidence="1 6">Belongs to the glutaredoxin family.</text>
</comment>
<protein>
    <recommendedName>
        <fullName evidence="6">Glutaredoxin</fullName>
    </recommendedName>
</protein>
<dbReference type="PROSITE" id="PS00195">
    <property type="entry name" value="GLUTAREDOXIN_1"/>
    <property type="match status" value="1"/>
</dbReference>
<dbReference type="Gene3D" id="3.40.30.10">
    <property type="entry name" value="Glutaredoxin"/>
    <property type="match status" value="1"/>
</dbReference>
<dbReference type="InterPro" id="IPR011767">
    <property type="entry name" value="GLR_AS"/>
</dbReference>
<keyword evidence="4" id="KW-1015">Disulfide bond</keyword>
<name>A0A0W0Z2C2_9GAMM</name>
<dbReference type="InterPro" id="IPR014025">
    <property type="entry name" value="Glutaredoxin_subgr"/>
</dbReference>
<keyword evidence="5 6" id="KW-0676">Redox-active center</keyword>
<dbReference type="AlphaFoldDB" id="A0A0W0Z2C2"/>
<dbReference type="Pfam" id="PF00462">
    <property type="entry name" value="Glutaredoxin"/>
    <property type="match status" value="1"/>
</dbReference>
<dbReference type="GO" id="GO:0045454">
    <property type="term" value="P:cell redox homeostasis"/>
    <property type="evidence" value="ECO:0007669"/>
    <property type="project" value="InterPro"/>
</dbReference>
<dbReference type="InterPro" id="IPR036249">
    <property type="entry name" value="Thioredoxin-like_sf"/>
</dbReference>
<keyword evidence="3 6" id="KW-0249">Electron transport</keyword>
<evidence type="ECO:0000256" key="4">
    <source>
        <dbReference type="ARBA" id="ARBA00023157"/>
    </source>
</evidence>
<evidence type="ECO:0000313" key="8">
    <source>
        <dbReference type="EMBL" id="KTD63007.1"/>
    </source>
</evidence>
<dbReference type="STRING" id="45074.Lsan_1667"/>
<evidence type="ECO:0000313" key="9">
    <source>
        <dbReference type="Proteomes" id="UP000054703"/>
    </source>
</evidence>
<dbReference type="PATRIC" id="fig|45074.5.peg.1768"/>
<accession>A0A0W0Z2C2</accession>
<sequence>MAEIIMYSTGYCPYCTRARELFQQKNTLFTDIRVDLHPELREEMITKSGRRTVPQIFIDGQHIGGCDDLYALDAQGKLDQLLKG</sequence>
<dbReference type="PANTHER" id="PTHR45694">
    <property type="entry name" value="GLUTAREDOXIN 2"/>
    <property type="match status" value="1"/>
</dbReference>
<dbReference type="SUPFAM" id="SSF52833">
    <property type="entry name" value="Thioredoxin-like"/>
    <property type="match status" value="1"/>
</dbReference>
<dbReference type="PANTHER" id="PTHR45694:SF18">
    <property type="entry name" value="GLUTAREDOXIN-1-RELATED"/>
    <property type="match status" value="1"/>
</dbReference>
<evidence type="ECO:0000256" key="3">
    <source>
        <dbReference type="ARBA" id="ARBA00022982"/>
    </source>
</evidence>
<keyword evidence="9" id="KW-1185">Reference proteome</keyword>
<gene>
    <name evidence="8" type="primary">grx</name>
    <name evidence="8" type="ORF">Lsan_1667</name>
</gene>
<dbReference type="OrthoDB" id="9814618at2"/>
<dbReference type="NCBIfam" id="TIGR02181">
    <property type="entry name" value="GRX_bact"/>
    <property type="match status" value="1"/>
</dbReference>